<proteinExistence type="predicted"/>
<protein>
    <submittedName>
        <fullName evidence="1">Uncharacterized protein</fullName>
    </submittedName>
</protein>
<evidence type="ECO:0000313" key="1">
    <source>
        <dbReference type="EMBL" id="TWE01674.1"/>
    </source>
</evidence>
<comment type="caution">
    <text evidence="1">The sequence shown here is derived from an EMBL/GenBank/DDBJ whole genome shotgun (WGS) entry which is preliminary data.</text>
</comment>
<sequence length="36" mass="4132">MFKITESAYLKLSEIVNQEKITADEQLFLRLTMGIG</sequence>
<dbReference type="EMBL" id="VIVN01000005">
    <property type="protein sequence ID" value="TWE01674.1"/>
    <property type="molecule type" value="Genomic_DNA"/>
</dbReference>
<organism evidence="1 2">
    <name type="scientific">Neobacillus bataviensis</name>
    <dbReference type="NCBI Taxonomy" id="220685"/>
    <lineage>
        <taxon>Bacteria</taxon>
        <taxon>Bacillati</taxon>
        <taxon>Bacillota</taxon>
        <taxon>Bacilli</taxon>
        <taxon>Bacillales</taxon>
        <taxon>Bacillaceae</taxon>
        <taxon>Neobacillus</taxon>
    </lineage>
</organism>
<accession>A0A561DE46</accession>
<dbReference type="Proteomes" id="UP000319671">
    <property type="component" value="Unassembled WGS sequence"/>
</dbReference>
<dbReference type="AlphaFoldDB" id="A0A561DE46"/>
<evidence type="ECO:0000313" key="2">
    <source>
        <dbReference type="Proteomes" id="UP000319671"/>
    </source>
</evidence>
<name>A0A561DE46_9BACI</name>
<reference evidence="1 2" key="1">
    <citation type="submission" date="2019-06" db="EMBL/GenBank/DDBJ databases">
        <title>Sorghum-associated microbial communities from plants grown in Nebraska, USA.</title>
        <authorList>
            <person name="Schachtman D."/>
        </authorList>
    </citation>
    <scope>NUCLEOTIDE SEQUENCE [LARGE SCALE GENOMIC DNA]</scope>
    <source>
        <strain evidence="1 2">2482</strain>
    </source>
</reference>
<keyword evidence="2" id="KW-1185">Reference proteome</keyword>
<gene>
    <name evidence="1" type="ORF">FB550_10540</name>
</gene>